<dbReference type="Gene3D" id="3.40.50.10400">
    <property type="entry name" value="Hypothetical protein PA1492"/>
    <property type="match status" value="1"/>
</dbReference>
<accession>A0ABW0SEP9</accession>
<dbReference type="EMBL" id="JBHSNA010000014">
    <property type="protein sequence ID" value="MFC5567437.1"/>
    <property type="molecule type" value="Genomic_DNA"/>
</dbReference>
<evidence type="ECO:0000313" key="3">
    <source>
        <dbReference type="Proteomes" id="UP001596056"/>
    </source>
</evidence>
<protein>
    <submittedName>
        <fullName evidence="2">DUF1937 family protein</fullName>
    </submittedName>
</protein>
<keyword evidence="3" id="KW-1185">Reference proteome</keyword>
<dbReference type="SUPFAM" id="SSF52309">
    <property type="entry name" value="N-(deoxy)ribosyltransferase-like"/>
    <property type="match status" value="1"/>
</dbReference>
<evidence type="ECO:0000313" key="2">
    <source>
        <dbReference type="EMBL" id="MFC5567437.1"/>
    </source>
</evidence>
<proteinExistence type="predicted"/>
<dbReference type="Pfam" id="PF09152">
    <property type="entry name" value="DUF1937"/>
    <property type="match status" value="1"/>
</dbReference>
<reference evidence="3" key="1">
    <citation type="journal article" date="2019" name="Int. J. Syst. Evol. Microbiol.">
        <title>The Global Catalogue of Microorganisms (GCM) 10K type strain sequencing project: providing services to taxonomists for standard genome sequencing and annotation.</title>
        <authorList>
            <consortium name="The Broad Institute Genomics Platform"/>
            <consortium name="The Broad Institute Genome Sequencing Center for Infectious Disease"/>
            <person name="Wu L."/>
            <person name="Ma J."/>
        </authorList>
    </citation>
    <scope>NUCLEOTIDE SEQUENCE [LARGE SCALE GENOMIC DNA]</scope>
    <source>
        <strain evidence="3">KACC 11588</strain>
    </source>
</reference>
<dbReference type="InterPro" id="IPR015235">
    <property type="entry name" value="DUF1937"/>
</dbReference>
<gene>
    <name evidence="2" type="ORF">ACFPOC_13570</name>
</gene>
<evidence type="ECO:0000259" key="1">
    <source>
        <dbReference type="Pfam" id="PF09152"/>
    </source>
</evidence>
<feature type="domain" description="DUF1937" evidence="1">
    <location>
        <begin position="2"/>
        <end position="112"/>
    </location>
</feature>
<comment type="caution">
    <text evidence="2">The sequence shown here is derived from an EMBL/GenBank/DDBJ whole genome shotgun (WGS) entry which is preliminary data.</text>
</comment>
<organism evidence="2 3">
    <name type="scientific">Rubellimicrobium aerolatum</name>
    <dbReference type="NCBI Taxonomy" id="490979"/>
    <lineage>
        <taxon>Bacteria</taxon>
        <taxon>Pseudomonadati</taxon>
        <taxon>Pseudomonadota</taxon>
        <taxon>Alphaproteobacteria</taxon>
        <taxon>Rhodobacterales</taxon>
        <taxon>Roseobacteraceae</taxon>
        <taxon>Rubellimicrobium</taxon>
    </lineage>
</organism>
<sequence>MRRIFLACPYGHTDPAVVERRFEICNRVAAQIVRSGHIVFSQVSMSHPINGHLGDLDKAGVGALWAPVDRAFMEAMTEIVVIDEPGWRESAGVSREMGFFRERNQPVQLWSEVEHEFAT</sequence>
<dbReference type="Proteomes" id="UP001596056">
    <property type="component" value="Unassembled WGS sequence"/>
</dbReference>
<name>A0ABW0SEP9_9RHOB</name>
<dbReference type="RefSeq" id="WP_209842021.1">
    <property type="nucleotide sequence ID" value="NZ_JAGGJP010000013.1"/>
</dbReference>